<evidence type="ECO:0000256" key="5">
    <source>
        <dbReference type="SAM" id="MobiDB-lite"/>
    </source>
</evidence>
<accession>A0A401IUK1</accession>
<dbReference type="GO" id="GO:0008233">
    <property type="term" value="F:peptidase activity"/>
    <property type="evidence" value="ECO:0007669"/>
    <property type="project" value="UniProtKB-KW"/>
</dbReference>
<proteinExistence type="predicted"/>
<evidence type="ECO:0000256" key="3">
    <source>
        <dbReference type="ARBA" id="ARBA00022670"/>
    </source>
</evidence>
<reference evidence="8 9" key="1">
    <citation type="journal article" date="2019" name="Int. J. Syst. Evol. Microbiol.">
        <title>Lactobacillus salitolerans sp. nov., a novel lactic acid bacterium isolated from spent mushroom substrates.</title>
        <authorList>
            <person name="Tohno M."/>
            <person name="Tanizawa Y."/>
            <person name="Kojima Y."/>
            <person name="Sakamoto M."/>
            <person name="Nakamura Y."/>
            <person name="Ohkuma M."/>
            <person name="Kobayashi H."/>
        </authorList>
    </citation>
    <scope>NUCLEOTIDE SEQUENCE [LARGE SCALE GENOMIC DNA]</scope>
    <source>
        <strain evidence="8 9">YK43</strain>
    </source>
</reference>
<comment type="caution">
    <text evidence="8">The sequence shown here is derived from an EMBL/GenBank/DDBJ whole genome shotgun (WGS) entry which is preliminary data.</text>
</comment>
<feature type="domain" description="Phage capsid-like C-terminal" evidence="7">
    <location>
        <begin position="363"/>
        <end position="562"/>
    </location>
</feature>
<dbReference type="GO" id="GO:0006508">
    <property type="term" value="P:proteolysis"/>
    <property type="evidence" value="ECO:0007669"/>
    <property type="project" value="UniProtKB-KW"/>
</dbReference>
<dbReference type="InterPro" id="IPR054612">
    <property type="entry name" value="Phage_capsid-like_C"/>
</dbReference>
<feature type="region of interest" description="Disordered" evidence="5">
    <location>
        <begin position="189"/>
        <end position="294"/>
    </location>
</feature>
<dbReference type="Proteomes" id="UP000286848">
    <property type="component" value="Unassembled WGS sequence"/>
</dbReference>
<dbReference type="OrthoDB" id="64791at2"/>
<dbReference type="AlphaFoldDB" id="A0A401IUK1"/>
<keyword evidence="9" id="KW-1185">Reference proteome</keyword>
<dbReference type="RefSeq" id="WP_158609215.1">
    <property type="nucleotide sequence ID" value="NZ_BFFP01000028.1"/>
</dbReference>
<dbReference type="NCBIfam" id="TIGR01543">
    <property type="entry name" value="proheadase_HK97"/>
    <property type="match status" value="1"/>
</dbReference>
<dbReference type="Pfam" id="PF05065">
    <property type="entry name" value="Phage_capsid"/>
    <property type="match status" value="1"/>
</dbReference>
<evidence type="ECO:0000256" key="4">
    <source>
        <dbReference type="ARBA" id="ARBA00022801"/>
    </source>
</evidence>
<evidence type="ECO:0000313" key="9">
    <source>
        <dbReference type="Proteomes" id="UP000286848"/>
    </source>
</evidence>
<dbReference type="NCBIfam" id="TIGR01554">
    <property type="entry name" value="major_cap_HK97"/>
    <property type="match status" value="1"/>
</dbReference>
<evidence type="ECO:0000259" key="7">
    <source>
        <dbReference type="Pfam" id="PF05065"/>
    </source>
</evidence>
<dbReference type="InterPro" id="IPR024455">
    <property type="entry name" value="Phage_capsid"/>
</dbReference>
<keyword evidence="4" id="KW-0378">Hydrolase</keyword>
<evidence type="ECO:0000313" key="8">
    <source>
        <dbReference type="EMBL" id="GBG95196.1"/>
    </source>
</evidence>
<organism evidence="8 9">
    <name type="scientific">Ligilactobacillus salitolerans</name>
    <dbReference type="NCBI Taxonomy" id="1808352"/>
    <lineage>
        <taxon>Bacteria</taxon>
        <taxon>Bacillati</taxon>
        <taxon>Bacillota</taxon>
        <taxon>Bacilli</taxon>
        <taxon>Lactobacillales</taxon>
        <taxon>Lactobacillaceae</taxon>
        <taxon>Ligilactobacillus</taxon>
    </lineage>
</organism>
<evidence type="ECO:0000259" key="6">
    <source>
        <dbReference type="Pfam" id="PF04586"/>
    </source>
</evidence>
<protein>
    <submittedName>
        <fullName evidence="8">Phage capsid protein</fullName>
    </submittedName>
</protein>
<dbReference type="EMBL" id="BFFP01000028">
    <property type="protein sequence ID" value="GBG95196.1"/>
    <property type="molecule type" value="Genomic_DNA"/>
</dbReference>
<sequence>MNKLQVRASENDSHQIEGVAIVYNKPSQNMGFYEYIAPSALEGVDLSQLLLLYSHSYQNVLASVASKTLSVDNRDDGLHFSAQLPNTSLGNDVAELIATKRVSGMSFGFKIAESGDSWTKQDDKVIHTVNQIESMSEISITPIPAYQETQVSTQVKRSLEEFKKGVVRENMAENEVDLAGLLEKLIDKLGDSKPEPKAVKKDEPTEPEPVKEEPEADEGEDDRAAKKQTLPGVTTEAVVPAKKQQRDDEDVDTPDDSGGVAPDVSDIPVDDNDENAKKISEEKREVKPDEEKREVAKDMAQNITPQANVEDEQKRDFEEFLKKGKIERDANSHIALQDGSVIIPETILPAEHEQHQFPRLNSLVRKIAVKTTTGKLPVFMTSDDVLAPHTEFGASDRHAVPEIKPVPWDLKSYSSTYAYSQELLDDSQYNWESELQQRLIELRDNTDDTQIMTALTDGVDKVAAADGNALVQAIKHALDVDLKPNDARDASIVLSQSAFYALHQLQDKEGRDLIQPDMTNGASQRLLGKTLVVVADELFPEAKAGDINAVVAPMQKAVIEFKNNEITGKFMDNYDVFYRLLGIYERLDVVQARKDLIVYIGTAGE</sequence>
<keyword evidence="3" id="KW-0645">Protease</keyword>
<name>A0A401IUK1_9LACO</name>
<evidence type="ECO:0000256" key="1">
    <source>
        <dbReference type="ARBA" id="ARBA00004328"/>
    </source>
</evidence>
<dbReference type="SUPFAM" id="SSF56563">
    <property type="entry name" value="Major capsid protein gp5"/>
    <property type="match status" value="1"/>
</dbReference>
<gene>
    <name evidence="8" type="ORF">LFYK43_16550</name>
</gene>
<feature type="compositionally biased region" description="Basic and acidic residues" evidence="5">
    <location>
        <begin position="274"/>
        <end position="294"/>
    </location>
</feature>
<evidence type="ECO:0000256" key="2">
    <source>
        <dbReference type="ARBA" id="ARBA00022612"/>
    </source>
</evidence>
<feature type="compositionally biased region" description="Basic and acidic residues" evidence="5">
    <location>
        <begin position="189"/>
        <end position="213"/>
    </location>
</feature>
<feature type="domain" description="Prohead serine protease" evidence="6">
    <location>
        <begin position="3"/>
        <end position="164"/>
    </location>
</feature>
<dbReference type="InterPro" id="IPR006433">
    <property type="entry name" value="Prohead_protease"/>
</dbReference>
<dbReference type="Pfam" id="PF04586">
    <property type="entry name" value="Peptidase_S78"/>
    <property type="match status" value="1"/>
</dbReference>
<keyword evidence="2" id="KW-1188">Viral release from host cell</keyword>
<dbReference type="InterPro" id="IPR054613">
    <property type="entry name" value="Peptidase_S78_dom"/>
</dbReference>
<comment type="subcellular location">
    <subcellularLocation>
        <location evidence="1">Virion</location>
    </subcellularLocation>
</comment>